<dbReference type="EMBL" id="CP144698">
    <property type="protein sequence ID" value="WVZ16718.1"/>
    <property type="molecule type" value="Genomic_DNA"/>
</dbReference>
<evidence type="ECO:0000313" key="2">
    <source>
        <dbReference type="EMBL" id="WVZ16718.1"/>
    </source>
</evidence>
<evidence type="ECO:0000313" key="3">
    <source>
        <dbReference type="Proteomes" id="UP001374535"/>
    </source>
</evidence>
<accession>A0AAQ3NYI2</accession>
<evidence type="ECO:0000256" key="1">
    <source>
        <dbReference type="SAM" id="MobiDB-lite"/>
    </source>
</evidence>
<dbReference type="Proteomes" id="UP001374535">
    <property type="component" value="Chromosome 3"/>
</dbReference>
<sequence length="101" mass="11474">MHLIVSGTASLQINGNICITLNTLAVNRSTFTRLSLDFLRHRIVFLTKLAQFAFRRNIGIIVASGSGRTQLSADRSRRFPPGNYRRRVRRRNGSRSRSSSR</sequence>
<protein>
    <submittedName>
        <fullName evidence="2">Uncharacterized protein</fullName>
    </submittedName>
</protein>
<feature type="compositionally biased region" description="Basic residues" evidence="1">
    <location>
        <begin position="84"/>
        <end position="101"/>
    </location>
</feature>
<gene>
    <name evidence="2" type="ORF">V8G54_009700</name>
</gene>
<reference evidence="2 3" key="1">
    <citation type="journal article" date="2023" name="Life. Sci Alliance">
        <title>Evolutionary insights into 3D genome organization and epigenetic landscape of Vigna mungo.</title>
        <authorList>
            <person name="Junaid A."/>
            <person name="Singh B."/>
            <person name="Bhatia S."/>
        </authorList>
    </citation>
    <scope>NUCLEOTIDE SEQUENCE [LARGE SCALE GENOMIC DNA]</scope>
    <source>
        <strain evidence="2">Urdbean</strain>
    </source>
</reference>
<proteinExistence type="predicted"/>
<keyword evidence="3" id="KW-1185">Reference proteome</keyword>
<dbReference type="AlphaFoldDB" id="A0AAQ3NYI2"/>
<feature type="region of interest" description="Disordered" evidence="1">
    <location>
        <begin position="72"/>
        <end position="101"/>
    </location>
</feature>
<organism evidence="2 3">
    <name type="scientific">Vigna mungo</name>
    <name type="common">Black gram</name>
    <name type="synonym">Phaseolus mungo</name>
    <dbReference type="NCBI Taxonomy" id="3915"/>
    <lineage>
        <taxon>Eukaryota</taxon>
        <taxon>Viridiplantae</taxon>
        <taxon>Streptophyta</taxon>
        <taxon>Embryophyta</taxon>
        <taxon>Tracheophyta</taxon>
        <taxon>Spermatophyta</taxon>
        <taxon>Magnoliopsida</taxon>
        <taxon>eudicotyledons</taxon>
        <taxon>Gunneridae</taxon>
        <taxon>Pentapetalae</taxon>
        <taxon>rosids</taxon>
        <taxon>fabids</taxon>
        <taxon>Fabales</taxon>
        <taxon>Fabaceae</taxon>
        <taxon>Papilionoideae</taxon>
        <taxon>50 kb inversion clade</taxon>
        <taxon>NPAAA clade</taxon>
        <taxon>indigoferoid/millettioid clade</taxon>
        <taxon>Phaseoleae</taxon>
        <taxon>Vigna</taxon>
    </lineage>
</organism>
<name>A0AAQ3NYI2_VIGMU</name>